<dbReference type="Pfam" id="PF00459">
    <property type="entry name" value="Inositol_P"/>
    <property type="match status" value="1"/>
</dbReference>
<evidence type="ECO:0000256" key="13">
    <source>
        <dbReference type="ARBA" id="ARBA00044479"/>
    </source>
</evidence>
<name>A0AAJ6QUE9_9ACAR</name>
<evidence type="ECO:0000256" key="6">
    <source>
        <dbReference type="ARBA" id="ARBA00022801"/>
    </source>
</evidence>
<dbReference type="RefSeq" id="XP_003744262.1">
    <property type="nucleotide sequence ID" value="XM_003744214.2"/>
</dbReference>
<evidence type="ECO:0000256" key="18">
    <source>
        <dbReference type="PIRSR" id="PIRSR600760-2"/>
    </source>
</evidence>
<evidence type="ECO:0000313" key="19">
    <source>
        <dbReference type="Proteomes" id="UP000694867"/>
    </source>
</evidence>
<sequence length="311" mass="33214">MSTLQRVIANAVAAVDRAGRIVKEVLHSGSLGIIDKAQDDLQTEADRSAQKCIVASLSKSFPRMKIIGEEGAQEGMAAKDDWIVKELDGAVLKETLPSDLAGVDEKDIVCWVDPLDGTKEYTQGLLDHVTVLVGFAVGGKAVAGVVHQPFYNYTKQADPFKQGRTMWGIVGLGVRGITPAVPASGKIITTTRSHSSPTINACIEAMKPTEVIRVGGAGHKVLLLIEGQAHAYVFPSPGCKKWDTCAPEALLEAAGGALTDIHGSKILYHADVDHPNWGGVLATCKRDLLPQYLREVPESVRQALPVLGQKL</sequence>
<proteinExistence type="inferred from homology"/>
<dbReference type="EC" id="3.1.3.57" evidence="15"/>
<reference evidence="20" key="1">
    <citation type="submission" date="2025-08" db="UniProtKB">
        <authorList>
            <consortium name="RefSeq"/>
        </authorList>
    </citation>
    <scope>IDENTIFICATION</scope>
</reference>
<dbReference type="GO" id="GO:0004441">
    <property type="term" value="F:inositol-1,4-bisphosphate 1-phosphatase activity"/>
    <property type="evidence" value="ECO:0007669"/>
    <property type="project" value="UniProtKB-EC"/>
</dbReference>
<evidence type="ECO:0000256" key="14">
    <source>
        <dbReference type="ARBA" id="ARBA00044484"/>
    </source>
</evidence>
<keyword evidence="19" id="KW-1185">Reference proteome</keyword>
<evidence type="ECO:0000256" key="3">
    <source>
        <dbReference type="ARBA" id="ARBA00012633"/>
    </source>
</evidence>
<evidence type="ECO:0000256" key="2">
    <source>
        <dbReference type="ARBA" id="ARBA00009759"/>
    </source>
</evidence>
<evidence type="ECO:0000256" key="9">
    <source>
        <dbReference type="ARBA" id="ARBA00041815"/>
    </source>
</evidence>
<dbReference type="AlphaFoldDB" id="A0AAJ6QUE9"/>
<dbReference type="InterPro" id="IPR020550">
    <property type="entry name" value="Inositol_monophosphatase_CS"/>
</dbReference>
<keyword evidence="5 18" id="KW-0479">Metal-binding</keyword>
<evidence type="ECO:0000256" key="16">
    <source>
        <dbReference type="ARBA" id="ARBA00044544"/>
    </source>
</evidence>
<dbReference type="GO" id="GO:0008441">
    <property type="term" value="F:3'(2'),5'-bisphosphate nucleotidase activity"/>
    <property type="evidence" value="ECO:0007669"/>
    <property type="project" value="UniProtKB-EC"/>
</dbReference>
<keyword evidence="6" id="KW-0378">Hydrolase</keyword>
<evidence type="ECO:0000313" key="20">
    <source>
        <dbReference type="RefSeq" id="XP_003744262.1"/>
    </source>
</evidence>
<dbReference type="SUPFAM" id="SSF56655">
    <property type="entry name" value="Carbohydrate phosphatase"/>
    <property type="match status" value="1"/>
</dbReference>
<dbReference type="Gene3D" id="3.40.190.80">
    <property type="match status" value="1"/>
</dbReference>
<keyword evidence="4" id="KW-0452">Lithium</keyword>
<dbReference type="FunFam" id="3.40.190.80:FF:000006">
    <property type="entry name" value="Bisphosphate nucleotidase 1"/>
    <property type="match status" value="1"/>
</dbReference>
<dbReference type="PROSITE" id="PS00629">
    <property type="entry name" value="IMP_1"/>
    <property type="match status" value="1"/>
</dbReference>
<evidence type="ECO:0000256" key="10">
    <source>
        <dbReference type="ARBA" id="ARBA00044465"/>
    </source>
</evidence>
<evidence type="ECO:0000256" key="5">
    <source>
        <dbReference type="ARBA" id="ARBA00022723"/>
    </source>
</evidence>
<evidence type="ECO:0000256" key="8">
    <source>
        <dbReference type="ARBA" id="ARBA00040342"/>
    </source>
</evidence>
<feature type="binding site" evidence="18">
    <location>
        <position position="69"/>
    </location>
    <ligand>
        <name>Mg(2+)</name>
        <dbReference type="ChEBI" id="CHEBI:18420"/>
        <label>1</label>
        <note>catalytic</note>
    </ligand>
</feature>
<feature type="binding site" evidence="18">
    <location>
        <position position="115"/>
    </location>
    <ligand>
        <name>Mg(2+)</name>
        <dbReference type="ChEBI" id="CHEBI:18420"/>
        <label>1</label>
        <note>catalytic</note>
    </ligand>
</feature>
<feature type="binding site" evidence="18">
    <location>
        <position position="243"/>
    </location>
    <ligand>
        <name>Mg(2+)</name>
        <dbReference type="ChEBI" id="CHEBI:18420"/>
        <label>1</label>
        <note>catalytic</note>
    </ligand>
</feature>
<dbReference type="PANTHER" id="PTHR43028:SF5">
    <property type="entry name" value="3'(2'),5'-BISPHOSPHATE NUCLEOTIDASE 1"/>
    <property type="match status" value="1"/>
</dbReference>
<evidence type="ECO:0000256" key="17">
    <source>
        <dbReference type="ARBA" id="ARBA00044554"/>
    </source>
</evidence>
<dbReference type="FunFam" id="3.30.540.10:FF:000023">
    <property type="entry name" value="Protein CBR-TAG-231"/>
    <property type="match status" value="1"/>
</dbReference>
<comment type="similarity">
    <text evidence="2">Belongs to the inositol monophosphatase superfamily.</text>
</comment>
<comment type="catalytic activity">
    <reaction evidence="12">
        <text>1D-myo-inositol 1,4-bisphosphate + H2O = 1D-myo-inositol 4-phosphate + phosphate</text>
        <dbReference type="Rhea" id="RHEA:15553"/>
        <dbReference type="ChEBI" id="CHEBI:15377"/>
        <dbReference type="ChEBI" id="CHEBI:43474"/>
        <dbReference type="ChEBI" id="CHEBI:58282"/>
        <dbReference type="ChEBI" id="CHEBI:58469"/>
        <dbReference type="EC" id="3.1.3.57"/>
    </reaction>
    <physiologicalReaction direction="left-to-right" evidence="12">
        <dbReference type="Rhea" id="RHEA:15554"/>
    </physiologicalReaction>
</comment>
<comment type="cofactor">
    <cofactor evidence="1 18">
        <name>Mg(2+)</name>
        <dbReference type="ChEBI" id="CHEBI:18420"/>
    </cofactor>
</comment>
<dbReference type="PANTHER" id="PTHR43028">
    <property type="entry name" value="3'(2'),5'-BISPHOSPHATE NUCLEOTIDASE 1"/>
    <property type="match status" value="1"/>
</dbReference>
<dbReference type="GO" id="GO:0046872">
    <property type="term" value="F:metal ion binding"/>
    <property type="evidence" value="ECO:0007669"/>
    <property type="project" value="UniProtKB-KW"/>
</dbReference>
<evidence type="ECO:0000256" key="1">
    <source>
        <dbReference type="ARBA" id="ARBA00001946"/>
    </source>
</evidence>
<dbReference type="KEGG" id="goe:100898846"/>
<evidence type="ECO:0000256" key="15">
    <source>
        <dbReference type="ARBA" id="ARBA00044519"/>
    </source>
</evidence>
<dbReference type="Proteomes" id="UP000694867">
    <property type="component" value="Unplaced"/>
</dbReference>
<dbReference type="CDD" id="cd01640">
    <property type="entry name" value="IPPase"/>
    <property type="match status" value="1"/>
</dbReference>
<gene>
    <name evidence="20" type="primary">LOC100898846</name>
</gene>
<evidence type="ECO:0000256" key="4">
    <source>
        <dbReference type="ARBA" id="ARBA00022671"/>
    </source>
</evidence>
<accession>A0AAJ6QUE9</accession>
<dbReference type="EC" id="3.1.3.7" evidence="3"/>
<evidence type="ECO:0000256" key="11">
    <source>
        <dbReference type="ARBA" id="ARBA00044466"/>
    </source>
</evidence>
<evidence type="ECO:0000256" key="12">
    <source>
        <dbReference type="ARBA" id="ARBA00044478"/>
    </source>
</evidence>
<dbReference type="InterPro" id="IPR000760">
    <property type="entry name" value="Inositol_monophosphatase-like"/>
</dbReference>
<dbReference type="PRINTS" id="PR00377">
    <property type="entry name" value="IMPHPHTASES"/>
</dbReference>
<keyword evidence="7 18" id="KW-0460">Magnesium</keyword>
<comment type="catalytic activity">
    <reaction evidence="10">
        <text>1D-myo-inositol 1,3,4-trisphosphate + H2O = 1D-myo-inositol 3,4-bisphosphate + phosphate</text>
        <dbReference type="Rhea" id="RHEA:70319"/>
        <dbReference type="ChEBI" id="CHEBI:15377"/>
        <dbReference type="ChEBI" id="CHEBI:43474"/>
        <dbReference type="ChEBI" id="CHEBI:58414"/>
        <dbReference type="ChEBI" id="CHEBI:83241"/>
    </reaction>
    <physiologicalReaction direction="left-to-right" evidence="10">
        <dbReference type="Rhea" id="RHEA:70320"/>
    </physiologicalReaction>
</comment>
<comment type="catalytic activity">
    <reaction evidence="11">
        <text>adenosine 2',5'-bisphosphate + H2O = AMP + phosphate</text>
        <dbReference type="Rhea" id="RHEA:77643"/>
        <dbReference type="ChEBI" id="CHEBI:15377"/>
        <dbReference type="ChEBI" id="CHEBI:43474"/>
        <dbReference type="ChEBI" id="CHEBI:194156"/>
        <dbReference type="ChEBI" id="CHEBI:456215"/>
        <dbReference type="EC" id="3.1.3.7"/>
    </reaction>
    <physiologicalReaction direction="left-to-right" evidence="11">
        <dbReference type="Rhea" id="RHEA:77644"/>
    </physiologicalReaction>
</comment>
<comment type="catalytic activity">
    <reaction evidence="13">
        <text>adenosine 3',5'-bisphosphate + H2O = AMP + phosphate</text>
        <dbReference type="Rhea" id="RHEA:10040"/>
        <dbReference type="ChEBI" id="CHEBI:15377"/>
        <dbReference type="ChEBI" id="CHEBI:43474"/>
        <dbReference type="ChEBI" id="CHEBI:58343"/>
        <dbReference type="ChEBI" id="CHEBI:456215"/>
        <dbReference type="EC" id="3.1.3.7"/>
    </reaction>
    <physiologicalReaction direction="left-to-right" evidence="13">
        <dbReference type="Rhea" id="RHEA:10041"/>
    </physiologicalReaction>
</comment>
<comment type="catalytic activity">
    <reaction evidence="14">
        <text>3'-phosphoadenylyl sulfate + H2O = adenosine 5'-phosphosulfate + phosphate</text>
        <dbReference type="Rhea" id="RHEA:77639"/>
        <dbReference type="ChEBI" id="CHEBI:15377"/>
        <dbReference type="ChEBI" id="CHEBI:43474"/>
        <dbReference type="ChEBI" id="CHEBI:58243"/>
        <dbReference type="ChEBI" id="CHEBI:58339"/>
        <dbReference type="EC" id="3.1.3.7"/>
    </reaction>
    <physiologicalReaction direction="left-to-right" evidence="14">
        <dbReference type="Rhea" id="RHEA:77640"/>
    </physiologicalReaction>
</comment>
<dbReference type="Gene3D" id="3.30.540.10">
    <property type="entry name" value="Fructose-1,6-Bisphosphatase, subunit A, domain 1"/>
    <property type="match status" value="1"/>
</dbReference>
<organism evidence="19 20">
    <name type="scientific">Galendromus occidentalis</name>
    <name type="common">western predatory mite</name>
    <dbReference type="NCBI Taxonomy" id="34638"/>
    <lineage>
        <taxon>Eukaryota</taxon>
        <taxon>Metazoa</taxon>
        <taxon>Ecdysozoa</taxon>
        <taxon>Arthropoda</taxon>
        <taxon>Chelicerata</taxon>
        <taxon>Arachnida</taxon>
        <taxon>Acari</taxon>
        <taxon>Parasitiformes</taxon>
        <taxon>Mesostigmata</taxon>
        <taxon>Gamasina</taxon>
        <taxon>Phytoseioidea</taxon>
        <taxon>Phytoseiidae</taxon>
        <taxon>Typhlodrominae</taxon>
        <taxon>Galendromus</taxon>
    </lineage>
</organism>
<protein>
    <recommendedName>
        <fullName evidence="8">3'(2'),5'-bisphosphate nucleotidase 1</fullName>
        <ecNumber evidence="15">3.1.3.57</ecNumber>
        <ecNumber evidence="3">3.1.3.7</ecNumber>
    </recommendedName>
    <alternativeName>
        <fullName evidence="16">3'-phosphoadenosine 5'-phosphate phosphatase</fullName>
    </alternativeName>
    <alternativeName>
        <fullName evidence="9">Bisphosphate 3'-nucleotidase 1</fullName>
    </alternativeName>
    <alternativeName>
        <fullName evidence="17">Inositol-polyphosphate 1-phosphatase</fullName>
    </alternativeName>
</protein>
<dbReference type="GO" id="GO:0046854">
    <property type="term" value="P:phosphatidylinositol phosphate biosynthetic process"/>
    <property type="evidence" value="ECO:0007669"/>
    <property type="project" value="InterPro"/>
</dbReference>
<dbReference type="PROSITE" id="PS00630">
    <property type="entry name" value="IMP_2"/>
    <property type="match status" value="1"/>
</dbReference>
<feature type="binding site" evidence="18">
    <location>
        <position position="116"/>
    </location>
    <ligand>
        <name>Mg(2+)</name>
        <dbReference type="ChEBI" id="CHEBI:18420"/>
        <label>1</label>
        <note>catalytic</note>
    </ligand>
</feature>
<dbReference type="GeneID" id="100898846"/>
<dbReference type="InterPro" id="IPR050725">
    <property type="entry name" value="CysQ/Inositol_MonoPase"/>
</dbReference>
<feature type="binding site" evidence="18">
    <location>
        <position position="113"/>
    </location>
    <ligand>
        <name>Mg(2+)</name>
        <dbReference type="ChEBI" id="CHEBI:18420"/>
        <label>1</label>
        <note>catalytic</note>
    </ligand>
</feature>
<evidence type="ECO:0000256" key="7">
    <source>
        <dbReference type="ARBA" id="ARBA00022842"/>
    </source>
</evidence>
<dbReference type="InterPro" id="IPR020583">
    <property type="entry name" value="Inositol_monoP_metal-BS"/>
</dbReference>